<dbReference type="WBParaSite" id="HNAJ_0000353501-mRNA-1">
    <property type="protein sequence ID" value="HNAJ_0000353501-mRNA-1"/>
    <property type="gene ID" value="HNAJ_0000353501"/>
</dbReference>
<keyword evidence="1" id="KW-0175">Coiled coil</keyword>
<dbReference type="OrthoDB" id="295355at2759"/>
<gene>
    <name evidence="2" type="ORF">HNAJ_LOCUS3533</name>
</gene>
<protein>
    <submittedName>
        <fullName evidence="4">Sjoegren syndrome nuclear autoantigen 1</fullName>
    </submittedName>
</protein>
<dbReference type="InterPro" id="IPR033362">
    <property type="entry name" value="SSNA1_fam"/>
</dbReference>
<organism evidence="4">
    <name type="scientific">Rodentolepis nana</name>
    <name type="common">Dwarf tapeworm</name>
    <name type="synonym">Hymenolepis nana</name>
    <dbReference type="NCBI Taxonomy" id="102285"/>
    <lineage>
        <taxon>Eukaryota</taxon>
        <taxon>Metazoa</taxon>
        <taxon>Spiralia</taxon>
        <taxon>Lophotrochozoa</taxon>
        <taxon>Platyhelminthes</taxon>
        <taxon>Cestoda</taxon>
        <taxon>Eucestoda</taxon>
        <taxon>Cyclophyllidea</taxon>
        <taxon>Hymenolepididae</taxon>
        <taxon>Rodentolepis</taxon>
    </lineage>
</organism>
<sequence>MSQQGAALQNYNNELVKCMLTMFINNKIGLEDLCKRREDIQRQISVDEAEKVKLQRDLDQMTEKLNRVHDSLQKKLVLCNELDRTIAESEAAYMKILESSQALLCVLKKEGQGIIQRAAAKNVPF</sequence>
<dbReference type="GO" id="GO:0005813">
    <property type="term" value="C:centrosome"/>
    <property type="evidence" value="ECO:0007669"/>
    <property type="project" value="TreeGrafter"/>
</dbReference>
<evidence type="ECO:0000313" key="2">
    <source>
        <dbReference type="EMBL" id="VDN99392.1"/>
    </source>
</evidence>
<evidence type="ECO:0000313" key="3">
    <source>
        <dbReference type="Proteomes" id="UP000278807"/>
    </source>
</evidence>
<evidence type="ECO:0000313" key="4">
    <source>
        <dbReference type="WBParaSite" id="HNAJ_0000353501-mRNA-1"/>
    </source>
</evidence>
<name>A0A0R3T8Z6_RODNA</name>
<dbReference type="GO" id="GO:0036064">
    <property type="term" value="C:ciliary basal body"/>
    <property type="evidence" value="ECO:0007669"/>
    <property type="project" value="TreeGrafter"/>
</dbReference>
<dbReference type="AlphaFoldDB" id="A0A0R3T8Z6"/>
<feature type="coiled-coil region" evidence="1">
    <location>
        <begin position="30"/>
        <end position="71"/>
    </location>
</feature>
<dbReference type="PANTHER" id="PTHR28661:SF1">
    <property type="entry name" value="MICROTUBULE NUCLEATION FACTOR SSNA1"/>
    <property type="match status" value="1"/>
</dbReference>
<keyword evidence="3" id="KW-1185">Reference proteome</keyword>
<reference evidence="4" key="1">
    <citation type="submission" date="2017-02" db="UniProtKB">
        <authorList>
            <consortium name="WormBaseParasite"/>
        </authorList>
    </citation>
    <scope>IDENTIFICATION</scope>
</reference>
<proteinExistence type="predicted"/>
<dbReference type="PANTHER" id="PTHR28661">
    <property type="entry name" value="SJOEGREN SYNDROME NUCLEAR AUTOANTIGEN 1"/>
    <property type="match status" value="1"/>
</dbReference>
<dbReference type="GO" id="GO:0048675">
    <property type="term" value="P:axon extension"/>
    <property type="evidence" value="ECO:0007669"/>
    <property type="project" value="TreeGrafter"/>
</dbReference>
<dbReference type="Proteomes" id="UP000278807">
    <property type="component" value="Unassembled WGS sequence"/>
</dbReference>
<dbReference type="EMBL" id="UZAE01002100">
    <property type="protein sequence ID" value="VDN99392.1"/>
    <property type="molecule type" value="Genomic_DNA"/>
</dbReference>
<dbReference type="STRING" id="102285.A0A0R3T8Z6"/>
<reference evidence="2 3" key="2">
    <citation type="submission" date="2018-11" db="EMBL/GenBank/DDBJ databases">
        <authorList>
            <consortium name="Pathogen Informatics"/>
        </authorList>
    </citation>
    <scope>NUCLEOTIDE SEQUENCE [LARGE SCALE GENOMIC DNA]</scope>
</reference>
<evidence type="ECO:0000256" key="1">
    <source>
        <dbReference type="SAM" id="Coils"/>
    </source>
</evidence>
<accession>A0A0R3T8Z6</accession>
<dbReference type="GO" id="GO:0030424">
    <property type="term" value="C:axon"/>
    <property type="evidence" value="ECO:0007669"/>
    <property type="project" value="TreeGrafter"/>
</dbReference>